<protein>
    <submittedName>
        <fullName evidence="7">Maestro heat-like repeat-containing protein family member 2B</fullName>
    </submittedName>
</protein>
<feature type="domain" description="MROH2B-like HEAT-repeats" evidence="4">
    <location>
        <begin position="27"/>
        <end position="458"/>
    </location>
</feature>
<dbReference type="InterPro" id="IPR016024">
    <property type="entry name" value="ARM-type_fold"/>
</dbReference>
<dbReference type="PROSITE" id="PS50077">
    <property type="entry name" value="HEAT_REPEAT"/>
    <property type="match status" value="1"/>
</dbReference>
<organism evidence="6 7">
    <name type="scientific">Pogona vitticeps</name>
    <name type="common">central bearded dragon</name>
    <dbReference type="NCBI Taxonomy" id="103695"/>
    <lineage>
        <taxon>Eukaryota</taxon>
        <taxon>Metazoa</taxon>
        <taxon>Chordata</taxon>
        <taxon>Craniata</taxon>
        <taxon>Vertebrata</taxon>
        <taxon>Euteleostomi</taxon>
        <taxon>Lepidosauria</taxon>
        <taxon>Squamata</taxon>
        <taxon>Bifurcata</taxon>
        <taxon>Unidentata</taxon>
        <taxon>Episquamata</taxon>
        <taxon>Toxicofera</taxon>
        <taxon>Iguania</taxon>
        <taxon>Acrodonta</taxon>
        <taxon>Agamidae</taxon>
        <taxon>Amphibolurinae</taxon>
        <taxon>Pogona</taxon>
    </lineage>
</organism>
<dbReference type="InterPro" id="IPR021133">
    <property type="entry name" value="HEAT_type_2"/>
</dbReference>
<dbReference type="InterPro" id="IPR055408">
    <property type="entry name" value="HEAT_MROH2B-like"/>
</dbReference>
<feature type="domain" description="Maestro/Maestro-like HEAT-repeats" evidence="5">
    <location>
        <begin position="850"/>
        <end position="1105"/>
    </location>
</feature>
<evidence type="ECO:0000313" key="7">
    <source>
        <dbReference type="RefSeq" id="XP_072840051.1"/>
    </source>
</evidence>
<dbReference type="Proteomes" id="UP001652642">
    <property type="component" value="Chromosome 15"/>
</dbReference>
<evidence type="ECO:0000259" key="3">
    <source>
        <dbReference type="Pfam" id="PF21047"/>
    </source>
</evidence>
<feature type="domain" description="Maestro-like HEAT-repeats" evidence="3">
    <location>
        <begin position="484"/>
        <end position="707"/>
    </location>
</feature>
<dbReference type="Gene3D" id="1.25.10.10">
    <property type="entry name" value="Leucine-rich Repeat Variant"/>
    <property type="match status" value="2"/>
</dbReference>
<evidence type="ECO:0000256" key="2">
    <source>
        <dbReference type="PROSITE-ProRule" id="PRU00103"/>
    </source>
</evidence>
<keyword evidence="1" id="KW-0677">Repeat</keyword>
<dbReference type="InterPro" id="IPR045206">
    <property type="entry name" value="Maestro_heat-like_prot"/>
</dbReference>
<reference evidence="7" key="1">
    <citation type="submission" date="2025-08" db="UniProtKB">
        <authorList>
            <consortium name="RefSeq"/>
        </authorList>
    </citation>
    <scope>IDENTIFICATION</scope>
</reference>
<dbReference type="Pfam" id="PF21047">
    <property type="entry name" value="HEAT_Maestro"/>
    <property type="match status" value="1"/>
</dbReference>
<dbReference type="SUPFAM" id="SSF48371">
    <property type="entry name" value="ARM repeat"/>
    <property type="match status" value="1"/>
</dbReference>
<dbReference type="InterPro" id="IPR011989">
    <property type="entry name" value="ARM-like"/>
</dbReference>
<dbReference type="PANTHER" id="PTHR23120:SF22">
    <property type="entry name" value="MAESTRO HEAT-LIKE REPEAT-CONTAINING PROTEIN FAMILY MEMBER 2B"/>
    <property type="match status" value="1"/>
</dbReference>
<proteinExistence type="predicted"/>
<evidence type="ECO:0000259" key="5">
    <source>
        <dbReference type="Pfam" id="PF23227"/>
    </source>
</evidence>
<keyword evidence="6" id="KW-1185">Reference proteome</keyword>
<accession>A0ABM5F3S2</accession>
<evidence type="ECO:0000313" key="6">
    <source>
        <dbReference type="Proteomes" id="UP001652642"/>
    </source>
</evidence>
<dbReference type="RefSeq" id="XP_072840051.1">
    <property type="nucleotide sequence ID" value="XM_072983950.1"/>
</dbReference>
<feature type="repeat" description="HEAT" evidence="2">
    <location>
        <begin position="847"/>
        <end position="873"/>
    </location>
</feature>
<dbReference type="Pfam" id="PF23210">
    <property type="entry name" value="HEAT_Maestro_2"/>
    <property type="match status" value="1"/>
</dbReference>
<evidence type="ECO:0000259" key="4">
    <source>
        <dbReference type="Pfam" id="PF23210"/>
    </source>
</evidence>
<gene>
    <name evidence="7" type="primary">LOC140702784</name>
</gene>
<dbReference type="GeneID" id="140702784"/>
<dbReference type="InterPro" id="IPR055406">
    <property type="entry name" value="HEAT_Maestro"/>
</dbReference>
<name>A0ABM5F3S2_9SAUR</name>
<dbReference type="PANTHER" id="PTHR23120">
    <property type="entry name" value="MAESTRO-RELATED HEAT DOMAIN-CONTAINING"/>
    <property type="match status" value="1"/>
</dbReference>
<dbReference type="InterPro" id="IPR048465">
    <property type="entry name" value="Maestro-like_HEAT"/>
</dbReference>
<dbReference type="Pfam" id="PF23227">
    <property type="entry name" value="HEAT_MROH2B_C"/>
    <property type="match status" value="1"/>
</dbReference>
<evidence type="ECO:0000256" key="1">
    <source>
        <dbReference type="ARBA" id="ARBA00022737"/>
    </source>
</evidence>
<sequence length="1144" mass="127196">MEAMLVDSQDSVGVLAEKEEEVLSQGPATNVLEHLNASAPGRNKVLWPKLLSLVVGEGYAPALTPLCRRLKELAALRPEGSRLHLGSCQGGVKLPSPQQLLARLLVSAAPRSRRGFWALQLLHALRADVHEALVQLWAEQIPEIWGFCQAGGPRASQPEWEQKLLQLLNKTLKRIEDDGWTQDVIINLEEQRPSYTDGSQEKSFLYKALGVSLACCEDRAFVQGRLKELVEKSDFREAAQVEKVAKILSFSAAGHLGLTLATLEDCTAGMAAQNSGRRQLHQALVFIYGQIALQAPKESLSLEAGTGILRRALGHYRASCQLLGVTAENKGTHMELTFCKSVTDICNAVHEAQNASFRLACKEEILDTLLGFLERKRFFETSLCPRAITAVVSVSQLKPCLSAEDLRGLLALVTRCLFPLPPLERLKKRARTEQEASVVEIKYTRSMEAMGKLIQVLVKEDPSSERTEEMIQVMEPWLTRSEWIRERALQASCQVLAAFQVTAGLPEGENLKAYGGRVVFLAPYTWESSIECRRWAAKGISHLVRIQGRSRITEEEEKELDSALCDLQAEVPPDLTEASATLAKVVSTHLPEDQVLDFAEALLEDLASRIPICPTAGSCWLPALVQNRGDMIKSQIPGLLDLFSSHLPATTQYGLEEVLMEAVFTLAHQHLDTVMSHLLRQPLPLASGTSRIWRHLGEDPSLALLILPKLLSFMTRPSILGTISSSGCEELEEEVGVKHLKATCAMYEVLLGLHMEVMVWNAFPQLLYSLPEQVKSWCSFGDPATYPEGLRMLTGCLLQTGMLEGVLIQRVLPWMKSGSSNLRLLGTTILTEVIPLCSKERIQLRAFLPVLKERAEDQQPDIRLMALRSLGRLLFWAPVEVRGQKKVILQVLCGHLRDAPVVNEVLDTLALVLQHLRWGKVASVFKDICRNVTVFLSDEDDHVRGAAFHLFAVLATWAKGQCPAFFAEQVKQNLAPLLVHQSDRNRKVSEACRVAFSHALDFVAEKRLRHLCKTTNSSSTKITVDLCQHLVKESPKRSVDLLRKMATYFSSGQDEVRMKALEISGALLQSIPVTEIEDETLHLLLTGLETLRERAGPNLPRAAAATGALEATILKKKDDLLQATTSTTPRGRTWRKRLLFWRRD</sequence>